<feature type="compositionally biased region" description="Pro residues" evidence="1">
    <location>
        <begin position="12"/>
        <end position="23"/>
    </location>
</feature>
<dbReference type="Proteomes" id="UP000815677">
    <property type="component" value="Unassembled WGS sequence"/>
</dbReference>
<keyword evidence="3" id="KW-1185">Reference proteome</keyword>
<evidence type="ECO:0000256" key="1">
    <source>
        <dbReference type="SAM" id="MobiDB-lite"/>
    </source>
</evidence>
<evidence type="ECO:0000313" key="3">
    <source>
        <dbReference type="Proteomes" id="UP000815677"/>
    </source>
</evidence>
<name>A0ABQ0KZZ6_MYCCL</name>
<gene>
    <name evidence="2" type="ORF">MCHLO_01956</name>
</gene>
<feature type="region of interest" description="Disordered" evidence="1">
    <location>
        <begin position="93"/>
        <end position="115"/>
    </location>
</feature>
<proteinExistence type="predicted"/>
<dbReference type="EMBL" id="DF839654">
    <property type="protein sequence ID" value="GAT44322.1"/>
    <property type="molecule type" value="Genomic_DNA"/>
</dbReference>
<accession>A0ABQ0KZZ6</accession>
<reference evidence="2" key="1">
    <citation type="submission" date="2014-09" db="EMBL/GenBank/DDBJ databases">
        <title>Genome sequence of the luminous mushroom Mycena chlorophos for searching fungal bioluminescence genes.</title>
        <authorList>
            <person name="Tanaka Y."/>
            <person name="Kasuga D."/>
            <person name="Oba Y."/>
            <person name="Hase S."/>
            <person name="Sato K."/>
            <person name="Oba Y."/>
            <person name="Sakakibara Y."/>
        </authorList>
    </citation>
    <scope>NUCLEOTIDE SEQUENCE</scope>
</reference>
<feature type="region of interest" description="Disordered" evidence="1">
    <location>
        <begin position="1"/>
        <end position="29"/>
    </location>
</feature>
<feature type="compositionally biased region" description="Polar residues" evidence="1">
    <location>
        <begin position="149"/>
        <end position="162"/>
    </location>
</feature>
<feature type="region of interest" description="Disordered" evidence="1">
    <location>
        <begin position="144"/>
        <end position="169"/>
    </location>
</feature>
<evidence type="ECO:0000313" key="2">
    <source>
        <dbReference type="EMBL" id="GAT44322.1"/>
    </source>
</evidence>
<organism evidence="2 3">
    <name type="scientific">Mycena chlorophos</name>
    <name type="common">Agaric fungus</name>
    <name type="synonym">Agaricus chlorophos</name>
    <dbReference type="NCBI Taxonomy" id="658473"/>
    <lineage>
        <taxon>Eukaryota</taxon>
        <taxon>Fungi</taxon>
        <taxon>Dikarya</taxon>
        <taxon>Basidiomycota</taxon>
        <taxon>Agaricomycotina</taxon>
        <taxon>Agaricomycetes</taxon>
        <taxon>Agaricomycetidae</taxon>
        <taxon>Agaricales</taxon>
        <taxon>Marasmiineae</taxon>
        <taxon>Mycenaceae</taxon>
        <taxon>Mycena</taxon>
    </lineage>
</organism>
<protein>
    <submittedName>
        <fullName evidence="2">Uncharacterized protein</fullName>
    </submittedName>
</protein>
<sequence length="287" mass="31702">MANLRQTFPPQGLTPPTPAPPQHNPVSPRWKHIKAPRIRQATHHLVFSLTLPTLTLKMLTTTNPYRPTVRRARSSSLTIVTAKAQAVVQTMKTVTRPRAASDPGPSRFQRSLCPPRKSCLKSTPTTFEPYLPADFEDHLVEEPELDSSLPCTEESSILSADSTSDEDEKSSRFSSIATFVVRVKLALRRRSRHAPAHNHAHPSPSRRLLGLPLTMPQFSQPGYCTEPVVAVVDGEYEDDDVCAAAGGVRFVLPDDSHLKQGMDAAVLPVEAEDDEDEDEELSWAAMQ</sequence>
<feature type="compositionally biased region" description="Low complexity" evidence="1">
    <location>
        <begin position="1"/>
        <end position="11"/>
    </location>
</feature>